<evidence type="ECO:0000313" key="4">
    <source>
        <dbReference type="Proteomes" id="UP000562124"/>
    </source>
</evidence>
<sequence>MTNAHPPQPPANTQAGDLAQPGAATLQIGAVAERTGLSLRTLRHYDEVGLLTPSARSEGGFRLYTSADVERLLLIRRMKPLGFSLEEMADLLDTVEALHRDSGDAAARQRLAEYLGSAEERRDKLLRTLTMADEFITLLRAT</sequence>
<dbReference type="Gene3D" id="1.10.1660.10">
    <property type="match status" value="1"/>
</dbReference>
<evidence type="ECO:0000259" key="2">
    <source>
        <dbReference type="PROSITE" id="PS50937"/>
    </source>
</evidence>
<dbReference type="PANTHER" id="PTHR30204">
    <property type="entry name" value="REDOX-CYCLING DRUG-SENSING TRANSCRIPTIONAL ACTIVATOR SOXR"/>
    <property type="match status" value="1"/>
</dbReference>
<name>A0A7Y0M0Q3_CELFI</name>
<dbReference type="GO" id="GO:0003700">
    <property type="term" value="F:DNA-binding transcription factor activity"/>
    <property type="evidence" value="ECO:0007669"/>
    <property type="project" value="InterPro"/>
</dbReference>
<organism evidence="3 4">
    <name type="scientific">Cellulomonas fimi</name>
    <dbReference type="NCBI Taxonomy" id="1708"/>
    <lineage>
        <taxon>Bacteria</taxon>
        <taxon>Bacillati</taxon>
        <taxon>Actinomycetota</taxon>
        <taxon>Actinomycetes</taxon>
        <taxon>Micrococcales</taxon>
        <taxon>Cellulomonadaceae</taxon>
        <taxon>Cellulomonas</taxon>
    </lineage>
</organism>
<dbReference type="InterPro" id="IPR009061">
    <property type="entry name" value="DNA-bd_dom_put_sf"/>
</dbReference>
<evidence type="ECO:0000256" key="1">
    <source>
        <dbReference type="ARBA" id="ARBA00023125"/>
    </source>
</evidence>
<dbReference type="GO" id="GO:0003677">
    <property type="term" value="F:DNA binding"/>
    <property type="evidence" value="ECO:0007669"/>
    <property type="project" value="UniProtKB-KW"/>
</dbReference>
<proteinExistence type="predicted"/>
<dbReference type="RefSeq" id="WP_169326066.1">
    <property type="nucleotide sequence ID" value="NZ_JABCJJ010000053.1"/>
</dbReference>
<keyword evidence="4" id="KW-1185">Reference proteome</keyword>
<dbReference type="SMART" id="SM00422">
    <property type="entry name" value="HTH_MERR"/>
    <property type="match status" value="1"/>
</dbReference>
<gene>
    <name evidence="3" type="ORF">HIR71_16020</name>
</gene>
<protein>
    <submittedName>
        <fullName evidence="3">MerR family transcriptional regulator</fullName>
    </submittedName>
</protein>
<dbReference type="InterPro" id="IPR000551">
    <property type="entry name" value="MerR-type_HTH_dom"/>
</dbReference>
<dbReference type="SUPFAM" id="SSF46955">
    <property type="entry name" value="Putative DNA-binding domain"/>
    <property type="match status" value="1"/>
</dbReference>
<dbReference type="PANTHER" id="PTHR30204:SF93">
    <property type="entry name" value="HTH MERR-TYPE DOMAIN-CONTAINING PROTEIN"/>
    <property type="match status" value="1"/>
</dbReference>
<dbReference type="PROSITE" id="PS50937">
    <property type="entry name" value="HTH_MERR_2"/>
    <property type="match status" value="1"/>
</dbReference>
<dbReference type="AlphaFoldDB" id="A0A7Y0M0Q3"/>
<dbReference type="PROSITE" id="PS00552">
    <property type="entry name" value="HTH_MERR_1"/>
    <property type="match status" value="1"/>
</dbReference>
<comment type="caution">
    <text evidence="3">The sequence shown here is derived from an EMBL/GenBank/DDBJ whole genome shotgun (WGS) entry which is preliminary data.</text>
</comment>
<keyword evidence="1" id="KW-0238">DNA-binding</keyword>
<evidence type="ECO:0000313" key="3">
    <source>
        <dbReference type="EMBL" id="NMR21701.1"/>
    </source>
</evidence>
<dbReference type="CDD" id="cd00592">
    <property type="entry name" value="HTH_MerR-like"/>
    <property type="match status" value="1"/>
</dbReference>
<feature type="domain" description="HTH merR-type" evidence="2">
    <location>
        <begin position="25"/>
        <end position="94"/>
    </location>
</feature>
<dbReference type="EMBL" id="JABCJJ010000053">
    <property type="protein sequence ID" value="NMR21701.1"/>
    <property type="molecule type" value="Genomic_DNA"/>
</dbReference>
<dbReference type="PRINTS" id="PR00040">
    <property type="entry name" value="HTHMERR"/>
</dbReference>
<dbReference type="Proteomes" id="UP000562124">
    <property type="component" value="Unassembled WGS sequence"/>
</dbReference>
<dbReference type="InterPro" id="IPR047057">
    <property type="entry name" value="MerR_fam"/>
</dbReference>
<reference evidence="3 4" key="1">
    <citation type="submission" date="2020-04" db="EMBL/GenBank/DDBJ databases">
        <title>Sequencing and Assembly of C. fimi.</title>
        <authorList>
            <person name="Ramsey A.R."/>
        </authorList>
    </citation>
    <scope>NUCLEOTIDE SEQUENCE [LARGE SCALE GENOMIC DNA]</scope>
    <source>
        <strain evidence="3 4">SB</strain>
    </source>
</reference>
<dbReference type="Pfam" id="PF13411">
    <property type="entry name" value="MerR_1"/>
    <property type="match status" value="1"/>
</dbReference>
<accession>A0A7Y0M0Q3</accession>